<dbReference type="Gene3D" id="2.60.40.1480">
    <property type="entry name" value="Coatomer, gamma subunit, appendage domain"/>
    <property type="match status" value="1"/>
</dbReference>
<dbReference type="OrthoDB" id="1931905at2759"/>
<evidence type="ECO:0008006" key="6">
    <source>
        <dbReference type="Google" id="ProtNLM"/>
    </source>
</evidence>
<sequence>MNQLTHQQTKKCLLFQTDIRILLKRSLEDEDDEVRDRATLFSAVLHHCEFDQERLAIIEAKLQENKDDLQEAYLRDEEARKNETSGQEPTDEQEHKSSAHISTTPPPEELVSHRNLIGFVDVPSIEWNLKDMETALLNYLKTNNDKQENGDKNAFVEAFDVSKISTSPADVTDTEVRRDIKTEKDESKLNVEAISQPVDLYGDQNLKSEEYLQFLESVKKDLPDLGNKLCTGRIQALSEPEAEYQADVVKHIYAKYIVLQVNIHTTMENQLLTDLYLEVDYEESEISTIPCPSIRANETGISLVIIERQEDDNEYLLGKFECSLKFTVKDAAAENPEFEEGFEDTYQLNELSFTHLDYISPVYDISQIEFKQQWTELESVTALQKQGQLSFATLQDAVDHTISRLGLSAVEDSNVTKEGVPTHVVNLVGRLAPDIPILLRIAFGLENKSVNYRVCALF</sequence>
<dbReference type="GO" id="GO:0006891">
    <property type="term" value="P:intra-Golgi vesicle-mediated transport"/>
    <property type="evidence" value="ECO:0007669"/>
    <property type="project" value="TreeGrafter"/>
</dbReference>
<dbReference type="Pfam" id="PF08752">
    <property type="entry name" value="COP-gamma_platf"/>
    <property type="match status" value="1"/>
</dbReference>
<feature type="region of interest" description="Disordered" evidence="1">
    <location>
        <begin position="77"/>
        <end position="109"/>
    </location>
</feature>
<feature type="domain" description="Coatomer subunit gamma C-terminal" evidence="3">
    <location>
        <begin position="357"/>
        <end position="455"/>
    </location>
</feature>
<dbReference type="InterPro" id="IPR032154">
    <property type="entry name" value="Coatomer_g_Cpla"/>
</dbReference>
<dbReference type="GO" id="GO:0006886">
    <property type="term" value="P:intracellular protein transport"/>
    <property type="evidence" value="ECO:0007669"/>
    <property type="project" value="InterPro"/>
</dbReference>
<dbReference type="InterPro" id="IPR009028">
    <property type="entry name" value="Coatomer/calthrin_app_sub_C"/>
</dbReference>
<dbReference type="GO" id="GO:0000139">
    <property type="term" value="C:Golgi membrane"/>
    <property type="evidence" value="ECO:0007669"/>
    <property type="project" value="TreeGrafter"/>
</dbReference>
<dbReference type="GO" id="GO:0030126">
    <property type="term" value="C:COPI vesicle coat"/>
    <property type="evidence" value="ECO:0007669"/>
    <property type="project" value="InterPro"/>
</dbReference>
<evidence type="ECO:0000313" key="4">
    <source>
        <dbReference type="EMBL" id="ETO14660.1"/>
    </source>
</evidence>
<evidence type="ECO:0000259" key="2">
    <source>
        <dbReference type="Pfam" id="PF08752"/>
    </source>
</evidence>
<dbReference type="GO" id="GO:0005793">
    <property type="term" value="C:endoplasmic reticulum-Golgi intermediate compartment"/>
    <property type="evidence" value="ECO:0007669"/>
    <property type="project" value="TreeGrafter"/>
</dbReference>
<dbReference type="Proteomes" id="UP000023152">
    <property type="component" value="Unassembled WGS sequence"/>
</dbReference>
<dbReference type="EMBL" id="ASPP01019878">
    <property type="protein sequence ID" value="ETO14660.1"/>
    <property type="molecule type" value="Genomic_DNA"/>
</dbReference>
<feature type="domain" description="Coatomer gamma subunit appendage Ig-like subdomain" evidence="2">
    <location>
        <begin position="215"/>
        <end position="353"/>
    </location>
</feature>
<comment type="caution">
    <text evidence="4">The sequence shown here is derived from an EMBL/GenBank/DDBJ whole genome shotgun (WGS) entry which is preliminary data.</text>
</comment>
<evidence type="ECO:0000256" key="1">
    <source>
        <dbReference type="SAM" id="MobiDB-lite"/>
    </source>
</evidence>
<dbReference type="PANTHER" id="PTHR10261">
    <property type="entry name" value="COATOMER SUBUNIT GAMMA"/>
    <property type="match status" value="1"/>
</dbReference>
<proteinExistence type="predicted"/>
<gene>
    <name evidence="4" type="ORF">RFI_22707</name>
</gene>
<dbReference type="InterPro" id="IPR012295">
    <property type="entry name" value="TBP_dom_sf"/>
</dbReference>
<dbReference type="GO" id="GO:0009306">
    <property type="term" value="P:protein secretion"/>
    <property type="evidence" value="ECO:0007669"/>
    <property type="project" value="TreeGrafter"/>
</dbReference>
<dbReference type="GO" id="GO:0005198">
    <property type="term" value="F:structural molecule activity"/>
    <property type="evidence" value="ECO:0007669"/>
    <property type="project" value="InterPro"/>
</dbReference>
<dbReference type="InterPro" id="IPR037067">
    <property type="entry name" value="Coatomer_gsu_app_sf"/>
</dbReference>
<dbReference type="Pfam" id="PF16381">
    <property type="entry name" value="Coatomer_g_Cpla"/>
    <property type="match status" value="1"/>
</dbReference>
<evidence type="ECO:0000313" key="5">
    <source>
        <dbReference type="Proteomes" id="UP000023152"/>
    </source>
</evidence>
<dbReference type="GO" id="GO:0005783">
    <property type="term" value="C:endoplasmic reticulum"/>
    <property type="evidence" value="ECO:0007669"/>
    <property type="project" value="TreeGrafter"/>
</dbReference>
<dbReference type="OMA" id="HTTMENQ"/>
<evidence type="ECO:0000259" key="3">
    <source>
        <dbReference type="Pfam" id="PF16381"/>
    </source>
</evidence>
<accession>X6MNI3</accession>
<dbReference type="InterPro" id="IPR013040">
    <property type="entry name" value="Coatomer_gsu_app_Ig-like_dom"/>
</dbReference>
<dbReference type="AlphaFoldDB" id="X6MNI3"/>
<dbReference type="PANTHER" id="PTHR10261:SF0">
    <property type="entry name" value="COATOMER SUBUNIT GAMMA-2"/>
    <property type="match status" value="1"/>
</dbReference>
<dbReference type="InterPro" id="IPR017106">
    <property type="entry name" value="Coatomer_gsu"/>
</dbReference>
<dbReference type="InterPro" id="IPR013041">
    <property type="entry name" value="Clathrin_app_Ig-like_sf"/>
</dbReference>
<keyword evidence="5" id="KW-1185">Reference proteome</keyword>
<reference evidence="4 5" key="1">
    <citation type="journal article" date="2013" name="Curr. Biol.">
        <title>The Genome of the Foraminiferan Reticulomyxa filosa.</title>
        <authorList>
            <person name="Glockner G."/>
            <person name="Hulsmann N."/>
            <person name="Schleicher M."/>
            <person name="Noegel A.A."/>
            <person name="Eichinger L."/>
            <person name="Gallinger C."/>
            <person name="Pawlowski J."/>
            <person name="Sierra R."/>
            <person name="Euteneuer U."/>
            <person name="Pillet L."/>
            <person name="Moustafa A."/>
            <person name="Platzer M."/>
            <person name="Groth M."/>
            <person name="Szafranski K."/>
            <person name="Schliwa M."/>
        </authorList>
    </citation>
    <scope>NUCLEOTIDE SEQUENCE [LARGE SCALE GENOMIC DNA]</scope>
</reference>
<organism evidence="4 5">
    <name type="scientific">Reticulomyxa filosa</name>
    <dbReference type="NCBI Taxonomy" id="46433"/>
    <lineage>
        <taxon>Eukaryota</taxon>
        <taxon>Sar</taxon>
        <taxon>Rhizaria</taxon>
        <taxon>Retaria</taxon>
        <taxon>Foraminifera</taxon>
        <taxon>Monothalamids</taxon>
        <taxon>Reticulomyxidae</taxon>
        <taxon>Reticulomyxa</taxon>
    </lineage>
</organism>
<protein>
    <recommendedName>
        <fullName evidence="6">Coatomer subunit gamma</fullName>
    </recommendedName>
</protein>
<name>X6MNI3_RETFI</name>
<dbReference type="GO" id="GO:0006888">
    <property type="term" value="P:endoplasmic reticulum to Golgi vesicle-mediated transport"/>
    <property type="evidence" value="ECO:0007669"/>
    <property type="project" value="TreeGrafter"/>
</dbReference>
<dbReference type="Gene3D" id="3.30.310.10">
    <property type="entry name" value="TATA-Binding Protein"/>
    <property type="match status" value="1"/>
</dbReference>
<dbReference type="SUPFAM" id="SSF49348">
    <property type="entry name" value="Clathrin adaptor appendage domain"/>
    <property type="match status" value="1"/>
</dbReference>
<dbReference type="SUPFAM" id="SSF55711">
    <property type="entry name" value="Subdomain of clathrin and coatomer appendage domain"/>
    <property type="match status" value="1"/>
</dbReference>